<dbReference type="Pfam" id="PF21787">
    <property type="entry name" value="TNP-like_RNaseH_N"/>
    <property type="match status" value="1"/>
</dbReference>
<feature type="domain" description="Transposable element P transposase-like RNase H" evidence="4">
    <location>
        <begin position="151"/>
        <end position="281"/>
    </location>
</feature>
<gene>
    <name evidence="5" type="ORF">FWK35_00032869</name>
</gene>
<dbReference type="OrthoDB" id="6623696at2759"/>
<dbReference type="AlphaFoldDB" id="A0A6G0W0W6"/>
<evidence type="ECO:0000259" key="4">
    <source>
        <dbReference type="Pfam" id="PF21787"/>
    </source>
</evidence>
<name>A0A6G0W0W6_APHCR</name>
<accession>A0A6G0W0W6</accession>
<dbReference type="Proteomes" id="UP000478052">
    <property type="component" value="Unassembled WGS sequence"/>
</dbReference>
<dbReference type="EMBL" id="VUJU01009683">
    <property type="protein sequence ID" value="KAF0718380.1"/>
    <property type="molecule type" value="Genomic_DNA"/>
</dbReference>
<proteinExistence type="predicted"/>
<dbReference type="Pfam" id="PF12017">
    <property type="entry name" value="Tnp_P_element"/>
    <property type="match status" value="1"/>
</dbReference>
<evidence type="ECO:0000313" key="5">
    <source>
        <dbReference type="EMBL" id="KAF0718380.1"/>
    </source>
</evidence>
<protein>
    <submittedName>
        <fullName evidence="5">THAP-type domain-containing protein</fullName>
    </submittedName>
</protein>
<feature type="compositionally biased region" description="Low complexity" evidence="2">
    <location>
        <begin position="1"/>
        <end position="31"/>
    </location>
</feature>
<evidence type="ECO:0000313" key="6">
    <source>
        <dbReference type="Proteomes" id="UP000478052"/>
    </source>
</evidence>
<dbReference type="InterPro" id="IPR048365">
    <property type="entry name" value="TNP-like_RNaseH_N"/>
</dbReference>
<feature type="region of interest" description="Disordered" evidence="2">
    <location>
        <begin position="1"/>
        <end position="35"/>
    </location>
</feature>
<sequence>HATVSSDTSSTSELSMVSSSASTQTTQVLSVNTPRKRSLKAKVNELEKKRNQLEEQFKIQSIQLKQTVTSIDHFNEVCDMHLPPNLSMIVKNYVRMSQRKPQGFRYSSQLKQMALTIYFFGPIAYRSLKNILQLPSPRTLRRVTEKVEIVPGLNDILFNCLEIKMKNLKSDAKDIVLCVDEMAIKTNLFYNLSNDYIIGFNNSYDTKTYECAKHVLCFMIRSLNYKWKQPVSYFFINNSCTGIALQNTVFAVISRLQSISLNIKVLTTDQGSNFYSFANKMHVSIERPYFFVNGEKMYYVFDAPHLLKSTRNNFYKYKLEILDNATDKKFLNDFYKADQGLLN</sequence>
<feature type="domain" description="THAP9-like helix-turn-helix" evidence="3">
    <location>
        <begin position="75"/>
        <end position="142"/>
    </location>
</feature>
<feature type="non-terminal residue" evidence="5">
    <location>
        <position position="1"/>
    </location>
</feature>
<organism evidence="5 6">
    <name type="scientific">Aphis craccivora</name>
    <name type="common">Cowpea aphid</name>
    <dbReference type="NCBI Taxonomy" id="307492"/>
    <lineage>
        <taxon>Eukaryota</taxon>
        <taxon>Metazoa</taxon>
        <taxon>Ecdysozoa</taxon>
        <taxon>Arthropoda</taxon>
        <taxon>Hexapoda</taxon>
        <taxon>Insecta</taxon>
        <taxon>Pterygota</taxon>
        <taxon>Neoptera</taxon>
        <taxon>Paraneoptera</taxon>
        <taxon>Hemiptera</taxon>
        <taxon>Sternorrhyncha</taxon>
        <taxon>Aphidomorpha</taxon>
        <taxon>Aphidoidea</taxon>
        <taxon>Aphididae</taxon>
        <taxon>Aphidini</taxon>
        <taxon>Aphis</taxon>
        <taxon>Aphis</taxon>
    </lineage>
</organism>
<keyword evidence="6" id="KW-1185">Reference proteome</keyword>
<keyword evidence="1" id="KW-0175">Coiled coil</keyword>
<feature type="coiled-coil region" evidence="1">
    <location>
        <begin position="36"/>
        <end position="63"/>
    </location>
</feature>
<dbReference type="InterPro" id="IPR021896">
    <property type="entry name" value="THAP9-like_HTH"/>
</dbReference>
<evidence type="ECO:0000256" key="2">
    <source>
        <dbReference type="SAM" id="MobiDB-lite"/>
    </source>
</evidence>
<comment type="caution">
    <text evidence="5">The sequence shown here is derived from an EMBL/GenBank/DDBJ whole genome shotgun (WGS) entry which is preliminary data.</text>
</comment>
<evidence type="ECO:0000256" key="1">
    <source>
        <dbReference type="SAM" id="Coils"/>
    </source>
</evidence>
<reference evidence="5 6" key="1">
    <citation type="submission" date="2019-08" db="EMBL/GenBank/DDBJ databases">
        <title>Whole genome of Aphis craccivora.</title>
        <authorList>
            <person name="Voronova N.V."/>
            <person name="Shulinski R.S."/>
            <person name="Bandarenka Y.V."/>
            <person name="Zhorov D.G."/>
            <person name="Warner D."/>
        </authorList>
    </citation>
    <scope>NUCLEOTIDE SEQUENCE [LARGE SCALE GENOMIC DNA]</scope>
    <source>
        <strain evidence="5">180601</strain>
        <tissue evidence="5">Whole Body</tissue>
    </source>
</reference>
<evidence type="ECO:0000259" key="3">
    <source>
        <dbReference type="Pfam" id="PF12017"/>
    </source>
</evidence>